<dbReference type="SUPFAM" id="SSF103473">
    <property type="entry name" value="MFS general substrate transporter"/>
    <property type="match status" value="1"/>
</dbReference>
<feature type="transmembrane region" description="Helical" evidence="1">
    <location>
        <begin position="12"/>
        <end position="32"/>
    </location>
</feature>
<evidence type="ECO:0000256" key="1">
    <source>
        <dbReference type="SAM" id="Phobius"/>
    </source>
</evidence>
<dbReference type="AlphaFoldDB" id="A0A953HWM0"/>
<gene>
    <name evidence="2" type="ORF">KUV50_16925</name>
</gene>
<feature type="transmembrane region" description="Helical" evidence="1">
    <location>
        <begin position="77"/>
        <end position="96"/>
    </location>
</feature>
<keyword evidence="1" id="KW-0472">Membrane</keyword>
<dbReference type="Proteomes" id="UP000753961">
    <property type="component" value="Unassembled WGS sequence"/>
</dbReference>
<name>A0A953HWM0_9BACT</name>
<keyword evidence="3" id="KW-1185">Reference proteome</keyword>
<dbReference type="InterPro" id="IPR036259">
    <property type="entry name" value="MFS_trans_sf"/>
</dbReference>
<evidence type="ECO:0000313" key="2">
    <source>
        <dbReference type="EMBL" id="MBY5959840.1"/>
    </source>
</evidence>
<organism evidence="2 3">
    <name type="scientific">Membranihabitans marinus</name>
    <dbReference type="NCBI Taxonomy" id="1227546"/>
    <lineage>
        <taxon>Bacteria</taxon>
        <taxon>Pseudomonadati</taxon>
        <taxon>Bacteroidota</taxon>
        <taxon>Saprospiria</taxon>
        <taxon>Saprospirales</taxon>
        <taxon>Saprospiraceae</taxon>
        <taxon>Membranihabitans</taxon>
    </lineage>
</organism>
<evidence type="ECO:0000313" key="3">
    <source>
        <dbReference type="Proteomes" id="UP000753961"/>
    </source>
</evidence>
<accession>A0A953HWM0</accession>
<keyword evidence="1" id="KW-1133">Transmembrane helix</keyword>
<comment type="caution">
    <text evidence="2">The sequence shown here is derived from an EMBL/GenBank/DDBJ whole genome shotgun (WGS) entry which is preliminary data.</text>
</comment>
<dbReference type="RefSeq" id="WP_222581377.1">
    <property type="nucleotide sequence ID" value="NZ_JAHVHU010000018.1"/>
</dbReference>
<dbReference type="EMBL" id="JAHVHU010000018">
    <property type="protein sequence ID" value="MBY5959840.1"/>
    <property type="molecule type" value="Genomic_DNA"/>
</dbReference>
<feature type="transmembrane region" description="Helical" evidence="1">
    <location>
        <begin position="44"/>
        <end position="65"/>
    </location>
</feature>
<reference evidence="2" key="1">
    <citation type="submission" date="2021-06" db="EMBL/GenBank/DDBJ databases">
        <title>44 bacteria genomes isolated from Dapeng, Shenzhen.</title>
        <authorList>
            <person name="Zheng W."/>
            <person name="Yu S."/>
            <person name="Huang Y."/>
        </authorList>
    </citation>
    <scope>NUCLEOTIDE SEQUENCE</scope>
    <source>
        <strain evidence="2">DP5N28-2</strain>
    </source>
</reference>
<feature type="transmembrane region" description="Helical" evidence="1">
    <location>
        <begin position="108"/>
        <end position="126"/>
    </location>
</feature>
<protein>
    <submittedName>
        <fullName evidence="2">Uncharacterized protein</fullName>
    </submittedName>
</protein>
<keyword evidence="1" id="KW-0812">Transmembrane</keyword>
<proteinExistence type="predicted"/>
<sequence>MIETAKFKNPFYMAAGLLLVFLVIFVLHYLYVLMAGETMDLLNIWVYMMAAGMVFSIFSTINLLYAKNTGKYYNKTLMAFAGLVIIGVLLATWISGENIFDLETYRNVFLFVIIAFLVFISVASLIKQVENWSRKKDEDFLNK</sequence>